<dbReference type="SMART" id="SM00450">
    <property type="entry name" value="RHOD"/>
    <property type="match status" value="1"/>
</dbReference>
<dbReference type="InterPro" id="IPR036873">
    <property type="entry name" value="Rhodanese-like_dom_sf"/>
</dbReference>
<dbReference type="Pfam" id="PF00443">
    <property type="entry name" value="UCH"/>
    <property type="match status" value="1"/>
</dbReference>
<dbReference type="InterPro" id="IPR001763">
    <property type="entry name" value="Rhodanese-like_dom"/>
</dbReference>
<dbReference type="SUPFAM" id="SSF54001">
    <property type="entry name" value="Cysteine proteinases"/>
    <property type="match status" value="1"/>
</dbReference>
<dbReference type="Pfam" id="PF08969">
    <property type="entry name" value="USP8_dimer"/>
    <property type="match status" value="1"/>
</dbReference>
<dbReference type="PROSITE" id="PS50206">
    <property type="entry name" value="RHODANESE_3"/>
    <property type="match status" value="1"/>
</dbReference>
<dbReference type="InterPro" id="IPR001394">
    <property type="entry name" value="Peptidase_C19_UCH"/>
</dbReference>
<dbReference type="InterPro" id="IPR015063">
    <property type="entry name" value="USP8_dimer"/>
</dbReference>
<dbReference type="Gene3D" id="3.90.70.10">
    <property type="entry name" value="Cysteine proteinases"/>
    <property type="match status" value="1"/>
</dbReference>
<keyword evidence="5" id="KW-0833">Ubl conjugation pathway</keyword>
<feature type="domain" description="USP" evidence="10">
    <location>
        <begin position="747"/>
        <end position="1098"/>
    </location>
</feature>
<organism evidence="11 12">
    <name type="scientific">Mortierella alpina</name>
    <name type="common">Oleaginous fungus</name>
    <name type="synonym">Mortierella renispora</name>
    <dbReference type="NCBI Taxonomy" id="64518"/>
    <lineage>
        <taxon>Eukaryota</taxon>
        <taxon>Fungi</taxon>
        <taxon>Fungi incertae sedis</taxon>
        <taxon>Mucoromycota</taxon>
        <taxon>Mortierellomycotina</taxon>
        <taxon>Mortierellomycetes</taxon>
        <taxon>Mortierellales</taxon>
        <taxon>Mortierellaceae</taxon>
        <taxon>Mortierella</taxon>
    </lineage>
</organism>
<dbReference type="GO" id="GO:0004843">
    <property type="term" value="F:cysteine-type deubiquitinase activity"/>
    <property type="evidence" value="ECO:0007669"/>
    <property type="project" value="UniProtKB-EC"/>
</dbReference>
<dbReference type="GO" id="GO:0016579">
    <property type="term" value="P:protein deubiquitination"/>
    <property type="evidence" value="ECO:0007669"/>
    <property type="project" value="InterPro"/>
</dbReference>
<feature type="compositionally biased region" description="Low complexity" evidence="8">
    <location>
        <begin position="678"/>
        <end position="694"/>
    </location>
</feature>
<comment type="similarity">
    <text evidence="2">Belongs to the peptidase C19 family.</text>
</comment>
<evidence type="ECO:0000256" key="1">
    <source>
        <dbReference type="ARBA" id="ARBA00000707"/>
    </source>
</evidence>
<dbReference type="Gene3D" id="3.40.250.10">
    <property type="entry name" value="Rhodanese-like domain"/>
    <property type="match status" value="1"/>
</dbReference>
<feature type="region of interest" description="Disordered" evidence="8">
    <location>
        <begin position="677"/>
        <end position="722"/>
    </location>
</feature>
<dbReference type="PROSITE" id="PS50235">
    <property type="entry name" value="USP_3"/>
    <property type="match status" value="1"/>
</dbReference>
<feature type="compositionally biased region" description="Low complexity" evidence="8">
    <location>
        <begin position="181"/>
        <end position="194"/>
    </location>
</feature>
<evidence type="ECO:0000256" key="5">
    <source>
        <dbReference type="ARBA" id="ARBA00022786"/>
    </source>
</evidence>
<gene>
    <name evidence="11" type="ORF">KVV02_003163</name>
</gene>
<feature type="domain" description="Rhodanese" evidence="9">
    <location>
        <begin position="359"/>
        <end position="481"/>
    </location>
</feature>
<proteinExistence type="inferred from homology"/>
<dbReference type="Gene3D" id="1.20.58.80">
    <property type="entry name" value="Phosphotransferase system, lactose/cellobiose-type IIA subunit"/>
    <property type="match status" value="1"/>
</dbReference>
<accession>A0A9P8A0R4</accession>
<dbReference type="AlphaFoldDB" id="A0A9P8A0R4"/>
<dbReference type="PANTHER" id="PTHR21646">
    <property type="entry name" value="UBIQUITIN CARBOXYL-TERMINAL HYDROLASE"/>
    <property type="match status" value="1"/>
</dbReference>
<feature type="compositionally biased region" description="Low complexity" evidence="8">
    <location>
        <begin position="160"/>
        <end position="173"/>
    </location>
</feature>
<dbReference type="CDD" id="cd02674">
    <property type="entry name" value="Peptidase_C19R"/>
    <property type="match status" value="1"/>
</dbReference>
<evidence type="ECO:0000256" key="2">
    <source>
        <dbReference type="ARBA" id="ARBA00009085"/>
    </source>
</evidence>
<dbReference type="InterPro" id="IPR018200">
    <property type="entry name" value="USP_CS"/>
</dbReference>
<comment type="caution">
    <text evidence="11">The sequence shown here is derived from an EMBL/GenBank/DDBJ whole genome shotgun (WGS) entry which is preliminary data.</text>
</comment>
<evidence type="ECO:0000259" key="10">
    <source>
        <dbReference type="PROSITE" id="PS50235"/>
    </source>
</evidence>
<feature type="region of interest" description="Disordered" evidence="8">
    <location>
        <begin position="306"/>
        <end position="340"/>
    </location>
</feature>
<protein>
    <recommendedName>
        <fullName evidence="3">ubiquitinyl hydrolase 1</fullName>
        <ecNumber evidence="3">3.4.19.12</ecNumber>
    </recommendedName>
</protein>
<evidence type="ECO:0000256" key="3">
    <source>
        <dbReference type="ARBA" id="ARBA00012759"/>
    </source>
</evidence>
<evidence type="ECO:0000256" key="4">
    <source>
        <dbReference type="ARBA" id="ARBA00022670"/>
    </source>
</evidence>
<evidence type="ECO:0000313" key="12">
    <source>
        <dbReference type="Proteomes" id="UP000717515"/>
    </source>
</evidence>
<sequence>MLPTTGFNVLDSPAKKIRDLIDAAKVEYDPNFSLKNYVRSAQSILNLADTSRVKGDMEGAFVNYLKAIAIVLEVVPHDKDFEKYKTDSEYVVIKKRIASLIPDTEKIRELLQAKYESIQDVEASALATAAKAGRPKPPPRPSKPEFLSATRHDGQAPITSSSPLLQSSFSAPATPATMHLPTVPTSKTSPSSSPQMGAIQASMAALSTTSSYGSPSIPPPTSLSSYRPLQPTLYGVNPSSPSFQASLTSAVPMASSGVNFTSSSLPTTSPSVLVSSGPAPLATVTVGPIATPVPVPRPAHTIVPPASAPAAVPDGANDTKPPAPTVTQASPSNSDKEAKYPFPLSIKPQRLLDYMKQPKGPSLLLLDVRMQVQYKSAKIRAKSIVNVEPLALRDGVSAKNLADQGLFNNPPAERKLFTDRASVDLVIYYDQNSAELPKSGPLCNLFRALHDLEFERPLHRRPVLLVGGFDAWLECAGMDWVEGFDVDAARRMGQPSATADPNVILERPGSTPIPHDHQPHNHAIFTKLAQGGGINRHDGRIIRRNIEDIINGDDGPQSMMNPRIQPGSTNGIKPAYPPRATPYSNANVAASYPPPHQGHGVPSNPNINSHFYNEAAAYNGYPGTSHQHHHILSPDFSAAHEKLQRRQTIYDNHWNNFGASEKPFTLTLTAPPVPEKIPLPGSSMSTSSSTSSGPALPPAMSTAVTRPDIPSRPMRPLPQPPGMNDLKDYTQFGSGFSKIGGSQLGKTGLTNLGNTCFMNSVIQCLIATPPLSRFFLDGSFKRHINARNPLGTQGRLAEAFSDLIRSMWSGQSLVVSPTSFRYAIGGFAPQFKGTEQHDSQEFLSFLLDGLHEDLKTEPRLPPPGDDEGSEADEARMESLPDYEASEIAWQRYLRRDDSIIVSLFQGQFKNRLCCSKCGKTSTTYNAFMYLALPIKAKVSGRQPQTLQSCLNAFVEPEVLEGENAWNCPHCKKPRKATKQLMISRVPDVLLIQLKRFSSEGPFKNKIKAMVQYPIQDLDLTKYLPKRSFSNNGMPMEPAIYDLYAVSNHSGEVSSGHYTACVRGEAPNSWTNFDDTRVSPCDKSVAVSEHGYTLFYVRKK</sequence>
<name>A0A9P8A0R4_MORAP</name>
<keyword evidence="4" id="KW-0645">Protease</keyword>
<evidence type="ECO:0000256" key="8">
    <source>
        <dbReference type="SAM" id="MobiDB-lite"/>
    </source>
</evidence>
<reference evidence="11" key="1">
    <citation type="submission" date="2021-07" db="EMBL/GenBank/DDBJ databases">
        <title>Draft genome of Mortierella alpina, strain LL118, isolated from an aspen leaf litter sample.</title>
        <authorList>
            <person name="Yang S."/>
            <person name="Vinatzer B.A."/>
        </authorList>
    </citation>
    <scope>NUCLEOTIDE SEQUENCE</scope>
    <source>
        <strain evidence="11">LL118</strain>
    </source>
</reference>
<dbReference type="EC" id="3.4.19.12" evidence="3"/>
<evidence type="ECO:0000313" key="11">
    <source>
        <dbReference type="EMBL" id="KAG9322247.1"/>
    </source>
</evidence>
<dbReference type="GO" id="GO:0006508">
    <property type="term" value="P:proteolysis"/>
    <property type="evidence" value="ECO:0007669"/>
    <property type="project" value="UniProtKB-KW"/>
</dbReference>
<dbReference type="Proteomes" id="UP000717515">
    <property type="component" value="Unassembled WGS sequence"/>
</dbReference>
<dbReference type="PROSITE" id="PS00973">
    <property type="entry name" value="USP_2"/>
    <property type="match status" value="1"/>
</dbReference>
<dbReference type="SUPFAM" id="SSF140856">
    <property type="entry name" value="USP8 N-terminal domain-like"/>
    <property type="match status" value="1"/>
</dbReference>
<dbReference type="SUPFAM" id="SSF52821">
    <property type="entry name" value="Rhodanese/Cell cycle control phosphatase"/>
    <property type="match status" value="1"/>
</dbReference>
<dbReference type="InterPro" id="IPR038765">
    <property type="entry name" value="Papain-like_cys_pep_sf"/>
</dbReference>
<keyword evidence="7" id="KW-0788">Thiol protease</keyword>
<evidence type="ECO:0000256" key="6">
    <source>
        <dbReference type="ARBA" id="ARBA00022801"/>
    </source>
</evidence>
<comment type="catalytic activity">
    <reaction evidence="1">
        <text>Thiol-dependent hydrolysis of ester, thioester, amide, peptide and isopeptide bonds formed by the C-terminal Gly of ubiquitin (a 76-residue protein attached to proteins as an intracellular targeting signal).</text>
        <dbReference type="EC" id="3.4.19.12"/>
    </reaction>
</comment>
<evidence type="ECO:0000256" key="7">
    <source>
        <dbReference type="ARBA" id="ARBA00022807"/>
    </source>
</evidence>
<dbReference type="PROSITE" id="PS00972">
    <property type="entry name" value="USP_1"/>
    <property type="match status" value="1"/>
</dbReference>
<feature type="region of interest" description="Disordered" evidence="8">
    <location>
        <begin position="128"/>
        <end position="198"/>
    </location>
</feature>
<evidence type="ECO:0000259" key="9">
    <source>
        <dbReference type="PROSITE" id="PS50206"/>
    </source>
</evidence>
<dbReference type="InterPro" id="IPR028889">
    <property type="entry name" value="USP"/>
</dbReference>
<dbReference type="PANTHER" id="PTHR21646:SF95">
    <property type="entry name" value="UBIQUITIN CARBOXYL-TERMINAL HYDROLASE 4-RELATED"/>
    <property type="match status" value="1"/>
</dbReference>
<dbReference type="EMBL" id="JAIFTL010000157">
    <property type="protein sequence ID" value="KAG9322247.1"/>
    <property type="molecule type" value="Genomic_DNA"/>
</dbReference>
<keyword evidence="6" id="KW-0378">Hydrolase</keyword>
<feature type="region of interest" description="Disordered" evidence="8">
    <location>
        <begin position="855"/>
        <end position="877"/>
    </location>
</feature>
<dbReference type="InterPro" id="IPR050185">
    <property type="entry name" value="Ub_carboxyl-term_hydrolase"/>
</dbReference>